<organism evidence="4 5">
    <name type="scientific">Chelydra serpentina</name>
    <name type="common">Snapping turtle</name>
    <name type="synonym">Testudo serpentina</name>
    <dbReference type="NCBI Taxonomy" id="8475"/>
    <lineage>
        <taxon>Eukaryota</taxon>
        <taxon>Metazoa</taxon>
        <taxon>Chordata</taxon>
        <taxon>Craniata</taxon>
        <taxon>Vertebrata</taxon>
        <taxon>Euteleostomi</taxon>
        <taxon>Archelosauria</taxon>
        <taxon>Testudinata</taxon>
        <taxon>Testudines</taxon>
        <taxon>Cryptodira</taxon>
        <taxon>Durocryptodira</taxon>
        <taxon>Americhelydia</taxon>
        <taxon>Chelydroidea</taxon>
        <taxon>Chelydridae</taxon>
        <taxon>Chelydra</taxon>
    </lineage>
</organism>
<feature type="transmembrane region" description="Helical" evidence="1">
    <location>
        <begin position="480"/>
        <end position="499"/>
    </location>
</feature>
<dbReference type="OrthoDB" id="8572289at2759"/>
<feature type="non-terminal residue" evidence="4">
    <location>
        <position position="543"/>
    </location>
</feature>
<keyword evidence="4" id="KW-0540">Nuclease</keyword>
<evidence type="ECO:0000259" key="3">
    <source>
        <dbReference type="SMART" id="SM00892"/>
    </source>
</evidence>
<keyword evidence="1" id="KW-0812">Transmembrane</keyword>
<dbReference type="PANTHER" id="PTHR21472">
    <property type="entry name" value="ENDONUCLEASE DOMAIN-CONTAINING 1 PROTEIN ENDOD1"/>
    <property type="match status" value="1"/>
</dbReference>
<feature type="transmembrane region" description="Helical" evidence="1">
    <location>
        <begin position="505"/>
        <end position="528"/>
    </location>
</feature>
<protein>
    <submittedName>
        <fullName evidence="4">Endonuclease domain containing 1</fullName>
    </submittedName>
</protein>
<dbReference type="GO" id="GO:0003676">
    <property type="term" value="F:nucleic acid binding"/>
    <property type="evidence" value="ECO:0007669"/>
    <property type="project" value="InterPro"/>
</dbReference>
<dbReference type="SMART" id="SM00892">
    <property type="entry name" value="Endonuclease_NS"/>
    <property type="match status" value="1"/>
</dbReference>
<dbReference type="InterPro" id="IPR039015">
    <property type="entry name" value="ENDOD1"/>
</dbReference>
<reference evidence="4 5" key="1">
    <citation type="journal article" date="2020" name="G3 (Bethesda)">
        <title>Draft Genome of the Common Snapping Turtle, Chelydra serpentina, a Model for Phenotypic Plasticity in Reptiles.</title>
        <authorList>
            <person name="Das D."/>
            <person name="Singh S.K."/>
            <person name="Bierstedt J."/>
            <person name="Erickson A."/>
            <person name="Galli G.L.J."/>
            <person name="Crossley D.A. 2nd"/>
            <person name="Rhen T."/>
        </authorList>
    </citation>
    <scope>NUCLEOTIDE SEQUENCE [LARGE SCALE GENOMIC DNA]</scope>
    <source>
        <strain evidence="4">KW</strain>
    </source>
</reference>
<dbReference type="EMBL" id="JAHGAV010001057">
    <property type="protein sequence ID" value="KAG6922951.1"/>
    <property type="molecule type" value="Genomic_DNA"/>
</dbReference>
<name>A0A8T1S281_CHESE</name>
<evidence type="ECO:0000313" key="5">
    <source>
        <dbReference type="Proteomes" id="UP000765507"/>
    </source>
</evidence>
<dbReference type="GO" id="GO:0016787">
    <property type="term" value="F:hydrolase activity"/>
    <property type="evidence" value="ECO:0007669"/>
    <property type="project" value="InterPro"/>
</dbReference>
<dbReference type="Proteomes" id="UP000765507">
    <property type="component" value="Unassembled WGS sequence"/>
</dbReference>
<dbReference type="InterPro" id="IPR044929">
    <property type="entry name" value="DNA/RNA_non-sp_Endonuclease_sf"/>
</dbReference>
<keyword evidence="4" id="KW-0255">Endonuclease</keyword>
<evidence type="ECO:0000256" key="1">
    <source>
        <dbReference type="SAM" id="Phobius"/>
    </source>
</evidence>
<feature type="domain" description="DNA/RNA non-specific endonuclease/pyrophosphatase/phosphodiesterase" evidence="3">
    <location>
        <begin position="118"/>
        <end position="320"/>
    </location>
</feature>
<evidence type="ECO:0000313" key="4">
    <source>
        <dbReference type="EMBL" id="KAG6922951.1"/>
    </source>
</evidence>
<dbReference type="GO" id="GO:0046872">
    <property type="term" value="F:metal ion binding"/>
    <property type="evidence" value="ECO:0007669"/>
    <property type="project" value="InterPro"/>
</dbReference>
<dbReference type="PANTHER" id="PTHR21472:SF8">
    <property type="entry name" value="ENDONUCLEASE DOMAIN-CONTAINING 1 PROTEIN"/>
    <property type="match status" value="1"/>
</dbReference>
<dbReference type="AlphaFoldDB" id="A0A8T1S281"/>
<comment type="caution">
    <text evidence="4">The sequence shown here is derived from an EMBL/GenBank/DDBJ whole genome shotgun (WGS) entry which is preliminary data.</text>
</comment>
<dbReference type="InterPro" id="IPR001604">
    <property type="entry name" value="Endo_G_ENPP1-like_dom"/>
</dbReference>
<keyword evidence="1" id="KW-0472">Membrane</keyword>
<dbReference type="InterPro" id="IPR044925">
    <property type="entry name" value="His-Me_finger_sf"/>
</dbReference>
<dbReference type="GO" id="GO:0004519">
    <property type="term" value="F:endonuclease activity"/>
    <property type="evidence" value="ECO:0007669"/>
    <property type="project" value="UniProtKB-KW"/>
</dbReference>
<keyword evidence="5" id="KW-1185">Reference proteome</keyword>
<keyword evidence="1" id="KW-1133">Transmembrane helix</keyword>
<evidence type="ECO:0000259" key="2">
    <source>
        <dbReference type="SMART" id="SM00477"/>
    </source>
</evidence>
<dbReference type="SMART" id="SM00477">
    <property type="entry name" value="NUC"/>
    <property type="match status" value="1"/>
</dbReference>
<accession>A0A8T1S281</accession>
<gene>
    <name evidence="4" type="primary">ENDOD1</name>
    <name evidence="4" type="ORF">G0U57_000385</name>
</gene>
<keyword evidence="4" id="KW-0378">Hydrolase</keyword>
<sequence>KLSLPAGNGCGFIFHFPCTLHPDSSRFLASLQCITQSTGPASYPAETDRASLGSWQWTVKMSILFSLCIFAFPGFSQGRVVGVDEAGFAECNDFFYGETPPEGFTASFNVKICQWYNKEPRFATLYSTEDKTPLYSAFKYTKAAQSGEESWLVEPQIDDPGNDLEEMVHEADAVGSVNNLGANQALTTDYVDSGYERGQLNPGSLNEDDFQLATYTLTNAVPMTPSLSESWHKDVENIVEQALAPHCENGAHLYLVAGAVPSSLRVKDKVSVPEFLWLAACCDAPEVWSVGFLKRPSGENGIEDLSVEKLEKQLPSGAHLFKSSCGGGSQSQKKMEAILQTINQIQSEEPILQTVAGKHGEGQRTQEKRGEGSLLKRVASIIAAPFTKLLRIIAYVLVEVVRYTCSFLWYVFKQLSNTAMGGLYSLCNGVMSYGKEISTVLVNIPWDVAKVAANIVMGFVRIFQNTLSLIYRILRIPMGLFLHIMAFPLDTLCAIPIVLKDVATGVGGTCSLIVDATGALMSGFYYIATHLGKKFVPKFSSDD</sequence>
<proteinExistence type="predicted"/>
<dbReference type="Pfam" id="PF01223">
    <property type="entry name" value="Endonuclease_NS"/>
    <property type="match status" value="1"/>
</dbReference>
<dbReference type="SUPFAM" id="SSF54060">
    <property type="entry name" value="His-Me finger endonucleases"/>
    <property type="match status" value="1"/>
</dbReference>
<dbReference type="Gene3D" id="3.40.570.10">
    <property type="entry name" value="Extracellular Endonuclease, subunit A"/>
    <property type="match status" value="1"/>
</dbReference>
<dbReference type="InterPro" id="IPR020821">
    <property type="entry name" value="ENPP1-3/EXOG-like_nuc-like"/>
</dbReference>
<feature type="domain" description="ENPP1-3/EXOG-like endonuclease/phosphodiesterase" evidence="2">
    <location>
        <begin position="119"/>
        <end position="317"/>
    </location>
</feature>